<dbReference type="AlphaFoldDB" id="A0A429GLI6"/>
<keyword evidence="2" id="KW-1185">Reference proteome</keyword>
<reference evidence="1 2" key="1">
    <citation type="submission" date="2018-10" db="EMBL/GenBank/DDBJ databases">
        <title>Co-occurring genomic capacity for anaerobic methane metabolism and dissimilatory sulfite reduction discovered in the Korarchaeota.</title>
        <authorList>
            <person name="Mckay L.J."/>
            <person name="Dlakic M."/>
            <person name="Fields M.W."/>
            <person name="Delmont T.O."/>
            <person name="Eren A.M."/>
            <person name="Jay Z.J."/>
            <person name="Klingelsmith K.B."/>
            <person name="Rusch D.B."/>
            <person name="Inskeep W.P."/>
        </authorList>
    </citation>
    <scope>NUCLEOTIDE SEQUENCE [LARGE SCALE GENOMIC DNA]</scope>
    <source>
        <strain evidence="1 2">MDKW</strain>
    </source>
</reference>
<gene>
    <name evidence="1" type="ORF">D6D85_07470</name>
</gene>
<evidence type="ECO:0000313" key="2">
    <source>
        <dbReference type="Proteomes" id="UP000277582"/>
    </source>
</evidence>
<organism evidence="1 2">
    <name type="scientific">Candidatus Methanodesulfokora washburnensis</name>
    <dbReference type="NCBI Taxonomy" id="2478471"/>
    <lineage>
        <taxon>Archaea</taxon>
        <taxon>Thermoproteota</taxon>
        <taxon>Candidatus Korarchaeia</taxon>
        <taxon>Candidatus Korarchaeia incertae sedis</taxon>
        <taxon>Candidatus Methanodesulfokora</taxon>
    </lineage>
</organism>
<comment type="caution">
    <text evidence="1">The sequence shown here is derived from an EMBL/GenBank/DDBJ whole genome shotgun (WGS) entry which is preliminary data.</text>
</comment>
<name>A0A429GLI6_9CREN</name>
<evidence type="ECO:0000313" key="1">
    <source>
        <dbReference type="EMBL" id="RSN74684.1"/>
    </source>
</evidence>
<accession>A0A429GLI6</accession>
<proteinExistence type="predicted"/>
<protein>
    <submittedName>
        <fullName evidence="1">Uncharacterized protein</fullName>
    </submittedName>
</protein>
<dbReference type="EMBL" id="RCOS01000087">
    <property type="protein sequence ID" value="RSN74684.1"/>
    <property type="molecule type" value="Genomic_DNA"/>
</dbReference>
<dbReference type="Proteomes" id="UP000277582">
    <property type="component" value="Unassembled WGS sequence"/>
</dbReference>
<sequence>MGNIRNRAYITGISLFFDSRVSDGNRGKQAITGATLPSNRMISDQNKNREGFYFPSSLFLDALN</sequence>